<name>A0A7M2TAX8_STRCW</name>
<dbReference type="RefSeq" id="WP_189701608.1">
    <property type="nucleotide sequence ID" value="NZ_BMTA01000029.1"/>
</dbReference>
<dbReference type="Pfam" id="PF20120">
    <property type="entry name" value="DUF6510"/>
    <property type="match status" value="1"/>
</dbReference>
<reference evidence="1 2" key="1">
    <citation type="submission" date="2020-10" db="EMBL/GenBank/DDBJ databases">
        <title>Streptomyces chromofuscus complate genome analysis.</title>
        <authorList>
            <person name="Anwar N."/>
        </authorList>
    </citation>
    <scope>NUCLEOTIDE SEQUENCE [LARGE SCALE GENOMIC DNA]</scope>
    <source>
        <strain evidence="1 2">DSM 40273</strain>
    </source>
</reference>
<evidence type="ECO:0000313" key="2">
    <source>
        <dbReference type="Proteomes" id="UP000594008"/>
    </source>
</evidence>
<organism evidence="1 2">
    <name type="scientific">Streptomyces chromofuscus</name>
    <dbReference type="NCBI Taxonomy" id="42881"/>
    <lineage>
        <taxon>Bacteria</taxon>
        <taxon>Bacillati</taxon>
        <taxon>Actinomycetota</taxon>
        <taxon>Actinomycetes</taxon>
        <taxon>Kitasatosporales</taxon>
        <taxon>Streptomycetaceae</taxon>
        <taxon>Streptomyces</taxon>
    </lineage>
</organism>
<dbReference type="Proteomes" id="UP000594008">
    <property type="component" value="Chromosome"/>
</dbReference>
<dbReference type="KEGG" id="schf:IPT68_02450"/>
<evidence type="ECO:0000313" key="1">
    <source>
        <dbReference type="EMBL" id="QOV44888.1"/>
    </source>
</evidence>
<sequence length="90" mass="9481">MSQTPDFLDGNAAAGELQSVFGTDMTMASGRCRGCDEEMVLAQAHAYLGGPGMVLRCPGCEGVLMRLVRSPSQMWLDAGGLAYVQMPVPA</sequence>
<protein>
    <submittedName>
        <fullName evidence="1">Uncharacterized protein</fullName>
    </submittedName>
</protein>
<gene>
    <name evidence="1" type="ORF">IPT68_02450</name>
</gene>
<keyword evidence="2" id="KW-1185">Reference proteome</keyword>
<proteinExistence type="predicted"/>
<dbReference type="AlphaFoldDB" id="A0A7M2TAX8"/>
<dbReference type="EMBL" id="CP063374">
    <property type="protein sequence ID" value="QOV44888.1"/>
    <property type="molecule type" value="Genomic_DNA"/>
</dbReference>
<dbReference type="InterPro" id="IPR045423">
    <property type="entry name" value="DUF6510"/>
</dbReference>
<accession>A0A7M2TAX8</accession>